<dbReference type="Gene3D" id="3.50.50.60">
    <property type="entry name" value="FAD/NAD(P)-binding domain"/>
    <property type="match status" value="1"/>
</dbReference>
<dbReference type="PANTHER" id="PTHR40254:SF1">
    <property type="entry name" value="BLR0577 PROTEIN"/>
    <property type="match status" value="1"/>
</dbReference>
<reference evidence="2" key="1">
    <citation type="journal article" date="2014" name="Int. J. Syst. Evol. Microbiol.">
        <title>Complete genome sequence of Corynebacterium casei LMG S-19264T (=DSM 44701T), isolated from a smear-ripened cheese.</title>
        <authorList>
            <consortium name="US DOE Joint Genome Institute (JGI-PGF)"/>
            <person name="Walter F."/>
            <person name="Albersmeier A."/>
            <person name="Kalinowski J."/>
            <person name="Ruckert C."/>
        </authorList>
    </citation>
    <scope>NUCLEOTIDE SEQUENCE</scope>
    <source>
        <strain evidence="2">JCM 4234</strain>
    </source>
</reference>
<dbReference type="AlphaFoldDB" id="A0A918GP42"/>
<dbReference type="InterPro" id="IPR036188">
    <property type="entry name" value="FAD/NAD-bd_sf"/>
</dbReference>
<dbReference type="PANTHER" id="PTHR40254">
    <property type="entry name" value="BLR0577 PROTEIN"/>
    <property type="match status" value="1"/>
</dbReference>
<comment type="caution">
    <text evidence="2">The sequence shown here is derived from an EMBL/GenBank/DDBJ whole genome shotgun (WGS) entry which is preliminary data.</text>
</comment>
<dbReference type="EMBL" id="BMSL01000014">
    <property type="protein sequence ID" value="GGS50252.1"/>
    <property type="molecule type" value="Genomic_DNA"/>
</dbReference>
<evidence type="ECO:0000259" key="1">
    <source>
        <dbReference type="Pfam" id="PF13454"/>
    </source>
</evidence>
<accession>A0A918GP42</accession>
<keyword evidence="3" id="KW-1185">Reference proteome</keyword>
<reference evidence="2" key="2">
    <citation type="submission" date="2020-09" db="EMBL/GenBank/DDBJ databases">
        <authorList>
            <person name="Sun Q."/>
            <person name="Ohkuma M."/>
        </authorList>
    </citation>
    <scope>NUCLEOTIDE SEQUENCE</scope>
    <source>
        <strain evidence="2">JCM 4234</strain>
    </source>
</reference>
<dbReference type="Pfam" id="PF13454">
    <property type="entry name" value="NAD_binding_9"/>
    <property type="match status" value="1"/>
</dbReference>
<proteinExistence type="predicted"/>
<evidence type="ECO:0000313" key="3">
    <source>
        <dbReference type="Proteomes" id="UP000653493"/>
    </source>
</evidence>
<gene>
    <name evidence="2" type="ORF">GCM10010238_44710</name>
</gene>
<sequence length="621" mass="66418">MTPVTVVIVGAGPSGVSVLERLGANAAELLGDRPLDVHLIDPCRPGPGRVWRHDQSPLLMLNTMAAHVTMFTDAGVTCAGPIRSGPSLHDWARQRGKGVDDPGVARELENLSETSYPTRRLQSHYLTWVFERAVAGLPPGARFHHHRDRAVDVRDHGGRQRVVLAGGGAVEADAVVLAVGHQEVELSPDQEAMAAHAERHGLCYLPPGYTADQDLSVLRPGARVLVRGLGLAFVDLMVLVTEGRGGRYTEDGPDGLRYLPSGEEPVLYAGSRRGVPFPPKPAYALSSPPPPPGFFDPERVLRETPGRLEFFRDVWPHAAKEIGWGYYHELFTAHPDRVRCGLDAFAEQYAAAAWDSRELRDLLRRTVVDPADVLDLAALDRPLGEAAFPDRAALRRGVGGYLRTALERRSDPRHSAHLGAVHGLLSVFGRLPALLDGGRFSLRSRAADVDGWWAGFFNHLASGPPPGRIRELIALAEAGVVRFVGPDMWVRAAAGRFEAGSPAVPGDPVTAGALVEARLPVGALPASRDPLLRSLYARGGLWESGGAEDGFRHRTGLAAVDGRDGAVLDAAGRRHPQRFALGPFTTALAGGNFTRPGADPVSSRLTDAVARSALAAAVSPG</sequence>
<name>A0A918GP42_STRGD</name>
<organism evidence="2 3">
    <name type="scientific">Streptomyces griseoviridis</name>
    <dbReference type="NCBI Taxonomy" id="45398"/>
    <lineage>
        <taxon>Bacteria</taxon>
        <taxon>Bacillati</taxon>
        <taxon>Actinomycetota</taxon>
        <taxon>Actinomycetes</taxon>
        <taxon>Kitasatosporales</taxon>
        <taxon>Streptomycetaceae</taxon>
        <taxon>Streptomyces</taxon>
    </lineage>
</organism>
<evidence type="ECO:0000313" key="2">
    <source>
        <dbReference type="EMBL" id="GGS50252.1"/>
    </source>
</evidence>
<feature type="domain" description="FAD-dependent urate hydroxylase HpyO/Asp monooxygenase CreE-like FAD/NAD(P)-binding" evidence="1">
    <location>
        <begin position="7"/>
        <end position="182"/>
    </location>
</feature>
<dbReference type="InterPro" id="IPR052189">
    <property type="entry name" value="L-asp_N-monooxygenase_NS-form"/>
</dbReference>
<protein>
    <submittedName>
        <fullName evidence="2">Adenylate cyclase</fullName>
    </submittedName>
</protein>
<dbReference type="Proteomes" id="UP000653493">
    <property type="component" value="Unassembled WGS sequence"/>
</dbReference>
<dbReference type="SUPFAM" id="SSF51905">
    <property type="entry name" value="FAD/NAD(P)-binding domain"/>
    <property type="match status" value="1"/>
</dbReference>
<dbReference type="InterPro" id="IPR038732">
    <property type="entry name" value="HpyO/CreE_NAD-binding"/>
</dbReference>